<dbReference type="Pfam" id="PF05721">
    <property type="entry name" value="PhyH"/>
    <property type="match status" value="1"/>
</dbReference>
<name>A0A4V2Q389_9GAMM</name>
<evidence type="ECO:0000313" key="3">
    <source>
        <dbReference type="Proteomes" id="UP000294555"/>
    </source>
</evidence>
<dbReference type="Proteomes" id="UP000294555">
    <property type="component" value="Unassembled WGS sequence"/>
</dbReference>
<protein>
    <submittedName>
        <fullName evidence="2">Ectoine hydroxylase</fullName>
    </submittedName>
</protein>
<dbReference type="OrthoDB" id="9791262at2"/>
<organism evidence="2 3">
    <name type="scientific">Sodalis ligni</name>
    <dbReference type="NCBI Taxonomy" id="2697027"/>
    <lineage>
        <taxon>Bacteria</taxon>
        <taxon>Pseudomonadati</taxon>
        <taxon>Pseudomonadota</taxon>
        <taxon>Gammaproteobacteria</taxon>
        <taxon>Enterobacterales</taxon>
        <taxon>Bruguierivoracaceae</taxon>
        <taxon>Sodalis</taxon>
    </lineage>
</organism>
<dbReference type="EMBL" id="SJOI01000001">
    <property type="protein sequence ID" value="TCL05808.1"/>
    <property type="molecule type" value="Genomic_DNA"/>
</dbReference>
<dbReference type="PANTHER" id="PTHR20883:SF48">
    <property type="entry name" value="ECTOINE DIOXYGENASE"/>
    <property type="match status" value="1"/>
</dbReference>
<comment type="cofactor">
    <cofactor evidence="1">
        <name>Fe(2+)</name>
        <dbReference type="ChEBI" id="CHEBI:29033"/>
    </cofactor>
</comment>
<dbReference type="GO" id="GO:0005506">
    <property type="term" value="F:iron ion binding"/>
    <property type="evidence" value="ECO:0007669"/>
    <property type="project" value="UniProtKB-ARBA"/>
</dbReference>
<dbReference type="PANTHER" id="PTHR20883">
    <property type="entry name" value="PHYTANOYL-COA DIOXYGENASE DOMAIN CONTAINING 1"/>
    <property type="match status" value="1"/>
</dbReference>
<keyword evidence="3" id="KW-1185">Reference proteome</keyword>
<reference evidence="2 3" key="1">
    <citation type="submission" date="2019-02" db="EMBL/GenBank/DDBJ databases">
        <title>Investigation of anaerobic lignin degradation for improved lignocellulosic biofuels.</title>
        <authorList>
            <person name="Deangelis K."/>
        </authorList>
    </citation>
    <scope>NUCLEOTIDE SEQUENCE [LARGE SCALE GENOMIC DNA]</scope>
    <source>
        <strain evidence="2 3">159R</strain>
    </source>
</reference>
<gene>
    <name evidence="2" type="ORF">EZJ58_4028</name>
</gene>
<dbReference type="RefSeq" id="WP_132924697.1">
    <property type="nucleotide sequence ID" value="NZ_SJOI01000001.1"/>
</dbReference>
<accession>A0A4V2Q389</accession>
<dbReference type="InterPro" id="IPR008775">
    <property type="entry name" value="Phytyl_CoA_dOase-like"/>
</dbReference>
<evidence type="ECO:0000313" key="2">
    <source>
        <dbReference type="EMBL" id="TCL05808.1"/>
    </source>
</evidence>
<dbReference type="AlphaFoldDB" id="A0A4V2Q389"/>
<sequence length="266" mass="30410">MESKDLELYRKQGFNISESLYTRQEVNILNAETHRLMHESSAGKVLEGNGKTLRSINGPNLNSELFQNLACDARLLGQAEMLLGGPVYVHQYKINTKQAFQGQNWEWHSDYWFWKKEDGMPEPKALTAVIFLDEVNEFNGPMLLVPGTQYDVLIDEIHDRPYGELDGGDNWAITTAQNLKYRLSETYLRKKIENKGMVAAKGRPGDVLFFHCNLLHCSSASSSPWDRKAVFISYNLVSNCLNEVPSPRPEFMASRQFTPLTQKRVF</sequence>
<evidence type="ECO:0000256" key="1">
    <source>
        <dbReference type="ARBA" id="ARBA00001954"/>
    </source>
</evidence>
<proteinExistence type="predicted"/>
<dbReference type="Gene3D" id="2.60.120.620">
    <property type="entry name" value="q2cbj1_9rhob like domain"/>
    <property type="match status" value="1"/>
</dbReference>
<dbReference type="SUPFAM" id="SSF51197">
    <property type="entry name" value="Clavaminate synthase-like"/>
    <property type="match status" value="1"/>
</dbReference>
<comment type="caution">
    <text evidence="2">The sequence shown here is derived from an EMBL/GenBank/DDBJ whole genome shotgun (WGS) entry which is preliminary data.</text>
</comment>
<dbReference type="GO" id="GO:0016706">
    <property type="term" value="F:2-oxoglutarate-dependent dioxygenase activity"/>
    <property type="evidence" value="ECO:0007669"/>
    <property type="project" value="UniProtKB-ARBA"/>
</dbReference>